<name>A0ABS2GNR0_9FIRM</name>
<feature type="transmembrane region" description="Helical" evidence="2">
    <location>
        <begin position="240"/>
        <end position="264"/>
    </location>
</feature>
<dbReference type="Proteomes" id="UP000724149">
    <property type="component" value="Unassembled WGS sequence"/>
</dbReference>
<feature type="compositionally biased region" description="Polar residues" evidence="1">
    <location>
        <begin position="53"/>
        <end position="62"/>
    </location>
</feature>
<proteinExistence type="predicted"/>
<reference evidence="3 4" key="1">
    <citation type="journal article" date="2021" name="Sci. Rep.">
        <title>The distribution of antibiotic resistance genes in chicken gut microbiota commensals.</title>
        <authorList>
            <person name="Juricova H."/>
            <person name="Matiasovicova J."/>
            <person name="Kubasova T."/>
            <person name="Cejkova D."/>
            <person name="Rychlik I."/>
        </authorList>
    </citation>
    <scope>NUCLEOTIDE SEQUENCE [LARGE SCALE GENOMIC DNA]</scope>
    <source>
        <strain evidence="3 4">An564</strain>
    </source>
</reference>
<feature type="compositionally biased region" description="Polar residues" evidence="1">
    <location>
        <begin position="18"/>
        <end position="29"/>
    </location>
</feature>
<evidence type="ECO:0000256" key="1">
    <source>
        <dbReference type="SAM" id="MobiDB-lite"/>
    </source>
</evidence>
<keyword evidence="2" id="KW-1133">Transmembrane helix</keyword>
<keyword evidence="2" id="KW-0472">Membrane</keyword>
<evidence type="ECO:0000313" key="4">
    <source>
        <dbReference type="Proteomes" id="UP000724149"/>
    </source>
</evidence>
<feature type="compositionally biased region" description="Low complexity" evidence="1">
    <location>
        <begin position="451"/>
        <end position="462"/>
    </location>
</feature>
<dbReference type="RefSeq" id="WP_204720496.1">
    <property type="nucleotide sequence ID" value="NZ_JACSNR010000005.1"/>
</dbReference>
<keyword evidence="4" id="KW-1185">Reference proteome</keyword>
<feature type="region of interest" description="Disordered" evidence="1">
    <location>
        <begin position="1"/>
        <end position="237"/>
    </location>
</feature>
<gene>
    <name evidence="3" type="ORF">H9X81_05805</name>
</gene>
<evidence type="ECO:0000313" key="3">
    <source>
        <dbReference type="EMBL" id="MBM6923204.1"/>
    </source>
</evidence>
<accession>A0ABS2GNR0</accession>
<organism evidence="3 4">
    <name type="scientific">Hydrogenoanaerobacterium saccharovorans</name>
    <dbReference type="NCBI Taxonomy" id="474960"/>
    <lineage>
        <taxon>Bacteria</taxon>
        <taxon>Bacillati</taxon>
        <taxon>Bacillota</taxon>
        <taxon>Clostridia</taxon>
        <taxon>Eubacteriales</taxon>
        <taxon>Oscillospiraceae</taxon>
        <taxon>Hydrogenoanaerobacterium</taxon>
    </lineage>
</organism>
<dbReference type="EMBL" id="JACSNR010000005">
    <property type="protein sequence ID" value="MBM6923204.1"/>
    <property type="molecule type" value="Genomic_DNA"/>
</dbReference>
<evidence type="ECO:0000256" key="2">
    <source>
        <dbReference type="SAM" id="Phobius"/>
    </source>
</evidence>
<feature type="compositionally biased region" description="Basic and acidic residues" evidence="1">
    <location>
        <begin position="1"/>
        <end position="15"/>
    </location>
</feature>
<protein>
    <submittedName>
        <fullName evidence="3">Uncharacterized protein</fullName>
    </submittedName>
</protein>
<comment type="caution">
    <text evidence="3">The sequence shown here is derived from an EMBL/GenBank/DDBJ whole genome shotgun (WGS) entry which is preliminary data.</text>
</comment>
<keyword evidence="2" id="KW-0812">Transmembrane</keyword>
<sequence>MDDQKERLEQEEAAVKEQTASELAEQTAQVPAAASKRTTRRRRKPAAEKTEPAEQTQLTMDQTAPAEDAGKTAEETAEQPAPKRTACRRKTGTGSTASRTRKKQSEETPAEATAPAEQPAEKTPAEAAAPAEQPAEETPAEAAASAEQPAEEPPAEAAASAEQPAEEVPAEAAAPAEQPAEEVPAEAAAPAEQPAEEVPAEAAPAEQPAEEVPAEAAAPAEKAEEPAQKKPRKKRGKHRYAAPVGGAYILLALIGVIAVIYGAVQLYGKLTDNSKLLRQIERQIQPVMMFDPVPFDNIQDVDNKVLVKTSIWSCMYSDKRGSYTYDDNGMILIPVSDVEVAAVKLYGPEVKLTHTSLDEDGISYTYDAENNVYRVPMMAQGGYYTPMVVDMQKNGDVYEVTVGYVAPGASWTTTEDGDSYTPTPDKYMIYRMKKEDGEYYIVGIKDPGEAPVDTTTPPDVVPGLSSSEAA</sequence>
<feature type="region of interest" description="Disordered" evidence="1">
    <location>
        <begin position="445"/>
        <end position="470"/>
    </location>
</feature>